<dbReference type="EMBL" id="CP042912">
    <property type="protein sequence ID" value="QEG23981.1"/>
    <property type="molecule type" value="Genomic_DNA"/>
</dbReference>
<dbReference type="SUPFAM" id="SSF82784">
    <property type="entry name" value="OsmC-like"/>
    <property type="match status" value="1"/>
</dbReference>
<dbReference type="InterPro" id="IPR036102">
    <property type="entry name" value="OsmC/Ohrsf"/>
</dbReference>
<dbReference type="InterPro" id="IPR036868">
    <property type="entry name" value="TusA-like_sf"/>
</dbReference>
<dbReference type="InterPro" id="IPR015946">
    <property type="entry name" value="KH_dom-like_a/b"/>
</dbReference>
<evidence type="ECO:0000313" key="1">
    <source>
        <dbReference type="EMBL" id="QEG23981.1"/>
    </source>
</evidence>
<protein>
    <submittedName>
        <fullName evidence="1">Sulfurtransferase TusA</fullName>
    </submittedName>
</protein>
<dbReference type="Gene3D" id="3.30.300.20">
    <property type="match status" value="1"/>
</dbReference>
<proteinExistence type="predicted"/>
<dbReference type="Proteomes" id="UP000322214">
    <property type="component" value="Chromosome"/>
</dbReference>
<dbReference type="KEGG" id="mff:MFFC18_38870"/>
<dbReference type="SUPFAM" id="SSF64307">
    <property type="entry name" value="SirA-like"/>
    <property type="match status" value="1"/>
</dbReference>
<accession>A0A5B9PN73</accession>
<evidence type="ECO:0000313" key="2">
    <source>
        <dbReference type="Proteomes" id="UP000322214"/>
    </source>
</evidence>
<dbReference type="AlphaFoldDB" id="A0A5B9PN73"/>
<organism evidence="1 2">
    <name type="scientific">Mariniblastus fucicola</name>
    <dbReference type="NCBI Taxonomy" id="980251"/>
    <lineage>
        <taxon>Bacteria</taxon>
        <taxon>Pseudomonadati</taxon>
        <taxon>Planctomycetota</taxon>
        <taxon>Planctomycetia</taxon>
        <taxon>Pirellulales</taxon>
        <taxon>Pirellulaceae</taxon>
        <taxon>Mariniblastus</taxon>
    </lineage>
</organism>
<gene>
    <name evidence="1" type="primary">tusA</name>
    <name evidence="1" type="ORF">MFFC18_38870</name>
</gene>
<dbReference type="Gene3D" id="3.30.110.40">
    <property type="entry name" value="TusA-like domain"/>
    <property type="match status" value="1"/>
</dbReference>
<keyword evidence="2" id="KW-1185">Reference proteome</keyword>
<name>A0A5B9PN73_9BACT</name>
<dbReference type="OrthoDB" id="9797352at2"/>
<keyword evidence="1" id="KW-0808">Transferase</keyword>
<reference evidence="1 2" key="1">
    <citation type="submission" date="2019-08" db="EMBL/GenBank/DDBJ databases">
        <title>Deep-cultivation of Planctomycetes and their phenomic and genomic characterization uncovers novel biology.</title>
        <authorList>
            <person name="Wiegand S."/>
            <person name="Jogler M."/>
            <person name="Boedeker C."/>
            <person name="Pinto D."/>
            <person name="Vollmers J."/>
            <person name="Rivas-Marin E."/>
            <person name="Kohn T."/>
            <person name="Peeters S.H."/>
            <person name="Heuer A."/>
            <person name="Rast P."/>
            <person name="Oberbeckmann S."/>
            <person name="Bunk B."/>
            <person name="Jeske O."/>
            <person name="Meyerdierks A."/>
            <person name="Storesund J.E."/>
            <person name="Kallscheuer N."/>
            <person name="Luecker S."/>
            <person name="Lage O.M."/>
            <person name="Pohl T."/>
            <person name="Merkel B.J."/>
            <person name="Hornburger P."/>
            <person name="Mueller R.-W."/>
            <person name="Bruemmer F."/>
            <person name="Labrenz M."/>
            <person name="Spormann A.M."/>
            <person name="Op den Camp H."/>
            <person name="Overmann J."/>
            <person name="Amann R."/>
            <person name="Jetten M.S.M."/>
            <person name="Mascher T."/>
            <person name="Medema M.H."/>
            <person name="Devos D.P."/>
            <person name="Kaster A.-K."/>
            <person name="Ovreas L."/>
            <person name="Rohde M."/>
            <person name="Galperin M.Y."/>
            <person name="Jogler C."/>
        </authorList>
    </citation>
    <scope>NUCLEOTIDE SEQUENCE [LARGE SCALE GENOMIC DNA]</scope>
    <source>
        <strain evidence="1 2">FC18</strain>
    </source>
</reference>
<dbReference type="GO" id="GO:0016740">
    <property type="term" value="F:transferase activity"/>
    <property type="evidence" value="ECO:0007669"/>
    <property type="project" value="UniProtKB-KW"/>
</dbReference>
<dbReference type="STRING" id="980251.GCA_001642875_04213"/>
<sequence>MNQSKNESHPNGYPRADHVFDGGAMDCGSGLILLIRQNMLEVPVGGVLEIRSSEPTVVSELPPWCRMVSHSHLGSEEVSSGRWHHWVQRGSDQATEKAELESDRQKAQQFKWSLRARQTDGHQTTVYSRNFSWQSGASIDFDRKSETATSLEQFLGSLLANVIACFSIRCSRLSMVVDDLEATLNATLVNSLAAAGFESGDPSIETIALTVYLTTSADDAMVEQAWQAGLQDSPVFQTLIKSCQIDARIVTL</sequence>
<dbReference type="RefSeq" id="WP_075082457.1">
    <property type="nucleotide sequence ID" value="NZ_CP042912.1"/>
</dbReference>